<dbReference type="InterPro" id="IPR045004">
    <property type="entry name" value="ECH_dom"/>
</dbReference>
<sequence>MIIFMMERICEQLKAWRKEMRPVLVKSASSKTFCVGGDIKEALSKELEILKNLSLFTSLVATYPAPYVALIDGLMMGAGCSIFVHGQFRVATERTVLAMPEVDISHFPDVDASCVLPRPPGRLGYLLVITGHQLEGRQVMEAGLATHYCRSTSLLDLQEALVSCAGLSYLDIERILEGHTQSRSSCIENTIQLDLEDVEMFFSAATIEGIMLRLEHLNHTWAYKTLAGMAVASPTSFKVTKKLLDKGAKMNLQECLLMEYGLTISGIRARVTDFCHCSV</sequence>
<dbReference type="SUPFAM" id="SSF52096">
    <property type="entry name" value="ClpP/crotonase"/>
    <property type="match status" value="1"/>
</dbReference>
<evidence type="ECO:0000313" key="9">
    <source>
        <dbReference type="EMBL" id="KAJ8875241.1"/>
    </source>
</evidence>
<comment type="similarity">
    <text evidence="2">Belongs to the enoyl-CoA hydratase/isomerase family.</text>
</comment>
<reference evidence="9 10" key="1">
    <citation type="submission" date="2023-02" db="EMBL/GenBank/DDBJ databases">
        <title>LHISI_Scaffold_Assembly.</title>
        <authorList>
            <person name="Stuart O.P."/>
            <person name="Cleave R."/>
            <person name="Magrath M.J.L."/>
            <person name="Mikheyev A.S."/>
        </authorList>
    </citation>
    <scope>NUCLEOTIDE SEQUENCE [LARGE SCALE GENOMIC DNA]</scope>
    <source>
        <strain evidence="9">Daus_M_001</strain>
        <tissue evidence="9">Leg muscle</tissue>
    </source>
</reference>
<organism evidence="9 10">
    <name type="scientific">Dryococelus australis</name>
    <dbReference type="NCBI Taxonomy" id="614101"/>
    <lineage>
        <taxon>Eukaryota</taxon>
        <taxon>Metazoa</taxon>
        <taxon>Ecdysozoa</taxon>
        <taxon>Arthropoda</taxon>
        <taxon>Hexapoda</taxon>
        <taxon>Insecta</taxon>
        <taxon>Pterygota</taxon>
        <taxon>Neoptera</taxon>
        <taxon>Polyneoptera</taxon>
        <taxon>Phasmatodea</taxon>
        <taxon>Verophasmatodea</taxon>
        <taxon>Anareolatae</taxon>
        <taxon>Phasmatidae</taxon>
        <taxon>Eurycanthinae</taxon>
        <taxon>Dryococelus</taxon>
    </lineage>
</organism>
<evidence type="ECO:0000256" key="6">
    <source>
        <dbReference type="ARBA" id="ARBA00024871"/>
    </source>
</evidence>
<comment type="function">
    <text evidence="6">Hydrolyzes 3-hydroxyisobutyryl-CoA (HIBYL-CoA), a saline catabolite. Has high activity toward isobutyryl-CoA. Could be an isobutyryl-CoA dehydrogenase that functions in valine catabolism. Also hydrolyzes 3-hydroxypropanoyl-CoA.</text>
</comment>
<dbReference type="InterPro" id="IPR032259">
    <property type="entry name" value="HIBYL-CoA-H"/>
</dbReference>
<accession>A0ABQ9GTA4</accession>
<comment type="catalytic activity">
    <reaction evidence="1">
        <text>3-hydroxy-2-methylpropanoyl-CoA + H2O = 3-hydroxy-2-methylpropanoate + CoA + H(+)</text>
        <dbReference type="Rhea" id="RHEA:20888"/>
        <dbReference type="ChEBI" id="CHEBI:11805"/>
        <dbReference type="ChEBI" id="CHEBI:15377"/>
        <dbReference type="ChEBI" id="CHEBI:15378"/>
        <dbReference type="ChEBI" id="CHEBI:57287"/>
        <dbReference type="ChEBI" id="CHEBI:57340"/>
        <dbReference type="EC" id="3.1.2.4"/>
    </reaction>
</comment>
<protein>
    <recommendedName>
        <fullName evidence="4">3-hydroxyisobutyryl-CoA hydrolase, mitochondrial</fullName>
        <ecNumber evidence="3">3.1.2.4</ecNumber>
    </recommendedName>
    <alternativeName>
        <fullName evidence="7">3-hydroxyisobutyryl-coenzyme A hydrolase</fullName>
    </alternativeName>
</protein>
<evidence type="ECO:0000256" key="1">
    <source>
        <dbReference type="ARBA" id="ARBA00001709"/>
    </source>
</evidence>
<gene>
    <name evidence="9" type="ORF">PR048_023136</name>
</gene>
<keyword evidence="10" id="KW-1185">Reference proteome</keyword>
<dbReference type="EMBL" id="JARBHB010000009">
    <property type="protein sequence ID" value="KAJ8875241.1"/>
    <property type="molecule type" value="Genomic_DNA"/>
</dbReference>
<dbReference type="PANTHER" id="PTHR43176">
    <property type="entry name" value="3-HYDROXYISOBUTYRYL-COA HYDROLASE-RELATED"/>
    <property type="match status" value="1"/>
</dbReference>
<dbReference type="EC" id="3.1.2.4" evidence="3"/>
<dbReference type="CDD" id="cd06558">
    <property type="entry name" value="crotonase-like"/>
    <property type="match status" value="1"/>
</dbReference>
<evidence type="ECO:0000256" key="7">
    <source>
        <dbReference type="ARBA" id="ARBA00031181"/>
    </source>
</evidence>
<evidence type="ECO:0000313" key="10">
    <source>
        <dbReference type="Proteomes" id="UP001159363"/>
    </source>
</evidence>
<comment type="caution">
    <text evidence="9">The sequence shown here is derived from an EMBL/GenBank/DDBJ whole genome shotgun (WGS) entry which is preliminary data.</text>
</comment>
<dbReference type="Pfam" id="PF16113">
    <property type="entry name" value="ECH_2"/>
    <property type="match status" value="1"/>
</dbReference>
<dbReference type="InterPro" id="IPR029045">
    <property type="entry name" value="ClpP/crotonase-like_dom_sf"/>
</dbReference>
<name>A0ABQ9GTA4_9NEOP</name>
<proteinExistence type="inferred from homology"/>
<dbReference type="Gene3D" id="3.90.226.10">
    <property type="entry name" value="2-enoyl-CoA Hydratase, Chain A, domain 1"/>
    <property type="match status" value="1"/>
</dbReference>
<keyword evidence="5" id="KW-0378">Hydrolase</keyword>
<dbReference type="PANTHER" id="PTHR43176:SF3">
    <property type="entry name" value="3-HYDROXYISOBUTYRYL-COA HYDROLASE, MITOCHONDRIAL"/>
    <property type="match status" value="1"/>
</dbReference>
<evidence type="ECO:0000259" key="8">
    <source>
        <dbReference type="Pfam" id="PF16113"/>
    </source>
</evidence>
<evidence type="ECO:0000256" key="5">
    <source>
        <dbReference type="ARBA" id="ARBA00022801"/>
    </source>
</evidence>
<dbReference type="Proteomes" id="UP001159363">
    <property type="component" value="Chromosome 8"/>
</dbReference>
<evidence type="ECO:0000256" key="3">
    <source>
        <dbReference type="ARBA" id="ARBA00011915"/>
    </source>
</evidence>
<feature type="domain" description="Enoyl-CoA hydratase/isomerase" evidence="8">
    <location>
        <begin position="5"/>
        <end position="275"/>
    </location>
</feature>
<evidence type="ECO:0000256" key="2">
    <source>
        <dbReference type="ARBA" id="ARBA00005254"/>
    </source>
</evidence>
<evidence type="ECO:0000256" key="4">
    <source>
        <dbReference type="ARBA" id="ARBA00016714"/>
    </source>
</evidence>